<dbReference type="SUPFAM" id="SSF117281">
    <property type="entry name" value="Kelch motif"/>
    <property type="match status" value="1"/>
</dbReference>
<gene>
    <name evidence="6" type="ORF">A2438_01035</name>
</gene>
<dbReference type="Pfam" id="PF01344">
    <property type="entry name" value="Kelch_1"/>
    <property type="match status" value="1"/>
</dbReference>
<evidence type="ECO:0000313" key="6">
    <source>
        <dbReference type="EMBL" id="OGC40863.1"/>
    </source>
</evidence>
<feature type="domain" description="SbsA Ig-like" evidence="5">
    <location>
        <begin position="33"/>
        <end position="134"/>
    </location>
</feature>
<dbReference type="Gene3D" id="2.130.10.80">
    <property type="entry name" value="Galactose oxidase/kelch, beta-propeller"/>
    <property type="match status" value="1"/>
</dbReference>
<keyword evidence="3" id="KW-0677">Repeat</keyword>
<dbReference type="EMBL" id="MEUJ01000002">
    <property type="protein sequence ID" value="OGC40863.1"/>
    <property type="molecule type" value="Genomic_DNA"/>
</dbReference>
<dbReference type="Pfam" id="PF13205">
    <property type="entry name" value="Big_5"/>
    <property type="match status" value="2"/>
</dbReference>
<reference evidence="6 7" key="1">
    <citation type="journal article" date="2016" name="Nat. Commun.">
        <title>Thousands of microbial genomes shed light on interconnected biogeochemical processes in an aquifer system.</title>
        <authorList>
            <person name="Anantharaman K."/>
            <person name="Brown C.T."/>
            <person name="Hug L.A."/>
            <person name="Sharon I."/>
            <person name="Castelle C.J."/>
            <person name="Probst A.J."/>
            <person name="Thomas B.C."/>
            <person name="Singh A."/>
            <person name="Wilkins M.J."/>
            <person name="Karaoz U."/>
            <person name="Brodie E.L."/>
            <person name="Williams K.H."/>
            <person name="Hubbard S.S."/>
            <person name="Banfield J.F."/>
        </authorList>
    </citation>
    <scope>NUCLEOTIDE SEQUENCE [LARGE SCALE GENOMIC DNA]</scope>
</reference>
<dbReference type="Proteomes" id="UP000179242">
    <property type="component" value="Unassembled WGS sequence"/>
</dbReference>
<dbReference type="PANTHER" id="PTHR46376:SF1">
    <property type="entry name" value="LEUCINE-ZIPPER-LIKE TRANSCRIPTIONAL REGULATOR 1"/>
    <property type="match status" value="1"/>
</dbReference>
<comment type="caution">
    <text evidence="6">The sequence shown here is derived from an EMBL/GenBank/DDBJ whole genome shotgun (WGS) entry which is preliminary data.</text>
</comment>
<dbReference type="InterPro" id="IPR014755">
    <property type="entry name" value="Cu-Rt/internalin_Ig-like"/>
</dbReference>
<dbReference type="InterPro" id="IPR011043">
    <property type="entry name" value="Gal_Oxase/kelch_b-propeller"/>
</dbReference>
<dbReference type="InterPro" id="IPR015915">
    <property type="entry name" value="Kelch-typ_b-propeller"/>
</dbReference>
<feature type="signal peptide" evidence="4">
    <location>
        <begin position="1"/>
        <end position="25"/>
    </location>
</feature>
<dbReference type="PROSITE" id="PS51257">
    <property type="entry name" value="PROKAR_LIPOPROTEIN"/>
    <property type="match status" value="1"/>
</dbReference>
<keyword evidence="2 4" id="KW-0732">Signal</keyword>
<keyword evidence="1" id="KW-0880">Kelch repeat</keyword>
<organism evidence="6 7">
    <name type="scientific">candidate division WOR-1 bacterium RIFOXYC2_FULL_46_14</name>
    <dbReference type="NCBI Taxonomy" id="1802587"/>
    <lineage>
        <taxon>Bacteria</taxon>
        <taxon>Bacillati</taxon>
        <taxon>Saganbacteria</taxon>
    </lineage>
</organism>
<dbReference type="Pfam" id="PF24681">
    <property type="entry name" value="Kelch_KLHDC2_KLHL20_DRC7"/>
    <property type="match status" value="1"/>
</dbReference>
<sequence>MKNKLIVFFLFMAFGGLLFGCGKQAAPSSNPLAPYVVSVYPVGGSSSAPTNTVVTVTFDQSMDATSIDTSSFKVSSSAGFVTGTVTYSAGSKTATFTPTADLAASTRHSGTVYSTVKNSSGVSMNGDYVWIFTTSSTSDTTFPNVVSVSPTNGATSVSTTAAISAVFDKDMDPATFTSSTFTLTSSSGAVTGGISYDSSSKTAFFTPSQQLEYNTQYTARLYGSITDLSGNGLVVDDVSNTYAWSFTTKDSWIEKTVSGDFPGRNHHVMLTYDNKMWIIGGHDGNDLSAYGGYLNDVWYSTDGITWTQATPAAAWDGRDYMGACVYDGKMWITGGQGLSAGSYISPWRDEAWYSTDGITWTLATGSAGFGERIHHKVIVHDDGGGEKMWLLGGSKDGNMQNDVYYSADGVTWTQATAAAAFSARVYFDAVAYGGKMWVIGGFDNNRLNDVWSSTDGITWTQETAAAAFEPKSNFVALNYDGYMWVLGGFSTSSPDNDVWYSADGATWTQKEFENSFDPRIYHAGTVYNSKMWIVGGNTNTGDVWSYP</sequence>
<protein>
    <recommendedName>
        <fullName evidence="5">SbsA Ig-like domain-containing protein</fullName>
    </recommendedName>
</protein>
<evidence type="ECO:0000256" key="4">
    <source>
        <dbReference type="SAM" id="SignalP"/>
    </source>
</evidence>
<feature type="chain" id="PRO_5009514808" description="SbsA Ig-like domain-containing protein" evidence="4">
    <location>
        <begin position="26"/>
        <end position="547"/>
    </location>
</feature>
<dbReference type="InterPro" id="IPR032812">
    <property type="entry name" value="SbsA_Ig"/>
</dbReference>
<dbReference type="PANTHER" id="PTHR46376">
    <property type="entry name" value="LEUCINE-ZIPPER-LIKE TRANSCRIPTIONAL REGULATOR 1"/>
    <property type="match status" value="1"/>
</dbReference>
<dbReference type="InterPro" id="IPR006652">
    <property type="entry name" value="Kelch_1"/>
</dbReference>
<feature type="domain" description="SbsA Ig-like" evidence="5">
    <location>
        <begin position="139"/>
        <end position="248"/>
    </location>
</feature>
<name>A0A1F4U995_UNCSA</name>
<accession>A0A1F4U995</accession>
<proteinExistence type="predicted"/>
<evidence type="ECO:0000313" key="7">
    <source>
        <dbReference type="Proteomes" id="UP000179242"/>
    </source>
</evidence>
<dbReference type="Gene3D" id="2.60.40.3710">
    <property type="match status" value="1"/>
</dbReference>
<dbReference type="InterPro" id="IPR051568">
    <property type="entry name" value="LZTR1/Attractin"/>
</dbReference>
<evidence type="ECO:0000256" key="1">
    <source>
        <dbReference type="ARBA" id="ARBA00022441"/>
    </source>
</evidence>
<dbReference type="InterPro" id="IPR037293">
    <property type="entry name" value="Gal_Oxidase_central_sf"/>
</dbReference>
<evidence type="ECO:0000259" key="5">
    <source>
        <dbReference type="Pfam" id="PF13205"/>
    </source>
</evidence>
<dbReference type="SUPFAM" id="SSF50965">
    <property type="entry name" value="Galactose oxidase, central domain"/>
    <property type="match status" value="1"/>
</dbReference>
<evidence type="ECO:0000256" key="2">
    <source>
        <dbReference type="ARBA" id="ARBA00022729"/>
    </source>
</evidence>
<dbReference type="Gene3D" id="2.60.40.1220">
    <property type="match status" value="1"/>
</dbReference>
<dbReference type="AlphaFoldDB" id="A0A1F4U995"/>
<evidence type="ECO:0000256" key="3">
    <source>
        <dbReference type="ARBA" id="ARBA00022737"/>
    </source>
</evidence>
<dbReference type="Gene3D" id="2.120.10.80">
    <property type="entry name" value="Kelch-type beta propeller"/>
    <property type="match status" value="1"/>
</dbReference>